<dbReference type="Pfam" id="PF02470">
    <property type="entry name" value="MlaD"/>
    <property type="match status" value="1"/>
</dbReference>
<reference evidence="3" key="1">
    <citation type="journal article" date="2019" name="Int. J. Syst. Evol. Microbiol.">
        <title>The Global Catalogue of Microorganisms (GCM) 10K type strain sequencing project: providing services to taxonomists for standard genome sequencing and annotation.</title>
        <authorList>
            <consortium name="The Broad Institute Genomics Platform"/>
            <consortium name="The Broad Institute Genome Sequencing Center for Infectious Disease"/>
            <person name="Wu L."/>
            <person name="Ma J."/>
        </authorList>
    </citation>
    <scope>NUCLEOTIDE SEQUENCE [LARGE SCALE GENOMIC DNA]</scope>
    <source>
        <strain evidence="3">CCUG 49452</strain>
    </source>
</reference>
<name>A0ABV9QKB3_9BURK</name>
<dbReference type="Proteomes" id="UP001596001">
    <property type="component" value="Unassembled WGS sequence"/>
</dbReference>
<organism evidence="2 3">
    <name type="scientific">Giesbergeria sinuosa</name>
    <dbReference type="NCBI Taxonomy" id="80883"/>
    <lineage>
        <taxon>Bacteria</taxon>
        <taxon>Pseudomonadati</taxon>
        <taxon>Pseudomonadota</taxon>
        <taxon>Betaproteobacteria</taxon>
        <taxon>Burkholderiales</taxon>
        <taxon>Comamonadaceae</taxon>
        <taxon>Giesbergeria</taxon>
    </lineage>
</organism>
<dbReference type="RefSeq" id="WP_382434287.1">
    <property type="nucleotide sequence ID" value="NZ_JBHSHJ010000014.1"/>
</dbReference>
<comment type="caution">
    <text evidence="2">The sequence shown here is derived from an EMBL/GenBank/DDBJ whole genome shotgun (WGS) entry which is preliminary data.</text>
</comment>
<accession>A0ABV9QKB3</accession>
<evidence type="ECO:0000259" key="1">
    <source>
        <dbReference type="Pfam" id="PF02470"/>
    </source>
</evidence>
<dbReference type="PANTHER" id="PTHR36698:SF2">
    <property type="entry name" value="MCE_MLAD DOMAIN-CONTAINING PROTEIN"/>
    <property type="match status" value="1"/>
</dbReference>
<gene>
    <name evidence="2" type="ORF">ACFO6X_14270</name>
</gene>
<dbReference type="PANTHER" id="PTHR36698">
    <property type="entry name" value="BLL5892 PROTEIN"/>
    <property type="match status" value="1"/>
</dbReference>
<proteinExistence type="predicted"/>
<keyword evidence="3" id="KW-1185">Reference proteome</keyword>
<evidence type="ECO:0000313" key="3">
    <source>
        <dbReference type="Proteomes" id="UP001596001"/>
    </source>
</evidence>
<dbReference type="EMBL" id="JBHSHJ010000014">
    <property type="protein sequence ID" value="MFC4790145.1"/>
    <property type="molecule type" value="Genomic_DNA"/>
</dbReference>
<dbReference type="InterPro" id="IPR003399">
    <property type="entry name" value="Mce/MlaD"/>
</dbReference>
<sequence>MENKAHALAAGLFVLIVSALVAGLGLWLTRDTGNYHAYELSSREGVSGLQPQAAVRYKGVAVGKVTHIGFDSQINGNVLIRIAVHENTPLTPSTFAVLGYQGVTGLAYVLLDDAGEAQTPLAAGPSGLPRLPLRTSPFSQLADQGQAILGRVDEAVQRINQLLGDENQQRIGTALTQIGQAAGSVGALGRRLDATVSQRLDPALQVLPPLAQETSRTLQSLQSASTEVAAVARAWGRTAGQLNAQGGALEQVTVGAQALGHAVDRFNHSTLAHIEGVSDDAAHAARQLGRVAASLNDNPQALLYGSGPAVPGPGEPGFVVPVTSVTSVTQP</sequence>
<protein>
    <submittedName>
        <fullName evidence="2">MlaD family protein</fullName>
    </submittedName>
</protein>
<feature type="domain" description="Mce/MlaD" evidence="1">
    <location>
        <begin position="46"/>
        <end position="112"/>
    </location>
</feature>
<evidence type="ECO:0000313" key="2">
    <source>
        <dbReference type="EMBL" id="MFC4790145.1"/>
    </source>
</evidence>